<gene>
    <name evidence="2" type="ORF">EJO66_31455</name>
</gene>
<proteinExistence type="predicted"/>
<dbReference type="Pfam" id="PF08241">
    <property type="entry name" value="Methyltransf_11"/>
    <property type="match status" value="1"/>
</dbReference>
<dbReference type="SUPFAM" id="SSF53335">
    <property type="entry name" value="S-adenosyl-L-methionine-dependent methyltransferases"/>
    <property type="match status" value="1"/>
</dbReference>
<accession>A0ABX9ZWU7</accession>
<dbReference type="GO" id="GO:0032259">
    <property type="term" value="P:methylation"/>
    <property type="evidence" value="ECO:0007669"/>
    <property type="project" value="UniProtKB-KW"/>
</dbReference>
<dbReference type="InterPro" id="IPR029063">
    <property type="entry name" value="SAM-dependent_MTases_sf"/>
</dbReference>
<name>A0ABX9ZWU7_9BURK</name>
<keyword evidence="2" id="KW-0808">Transferase</keyword>
<dbReference type="RefSeq" id="WP_125967148.1">
    <property type="nucleotide sequence ID" value="NZ_RXFQ01000037.1"/>
</dbReference>
<evidence type="ECO:0000259" key="1">
    <source>
        <dbReference type="Pfam" id="PF08241"/>
    </source>
</evidence>
<keyword evidence="2" id="KW-0489">Methyltransferase</keyword>
<dbReference type="CDD" id="cd02440">
    <property type="entry name" value="AdoMet_MTases"/>
    <property type="match status" value="1"/>
</dbReference>
<dbReference type="InterPro" id="IPR013216">
    <property type="entry name" value="Methyltransf_11"/>
</dbReference>
<dbReference type="Proteomes" id="UP000271137">
    <property type="component" value="Unassembled WGS sequence"/>
</dbReference>
<dbReference type="GO" id="GO:0008168">
    <property type="term" value="F:methyltransferase activity"/>
    <property type="evidence" value="ECO:0007669"/>
    <property type="project" value="UniProtKB-KW"/>
</dbReference>
<reference evidence="2 3" key="1">
    <citation type="submission" date="2018-12" db="EMBL/GenBank/DDBJ databases">
        <title>The genome sequences of strain 502.</title>
        <authorList>
            <person name="Gao J."/>
            <person name="Sun J."/>
        </authorList>
    </citation>
    <scope>NUCLEOTIDE SEQUENCE [LARGE SCALE GENOMIC DNA]</scope>
    <source>
        <strain evidence="2 3">502</strain>
    </source>
</reference>
<protein>
    <submittedName>
        <fullName evidence="2">Class I SAM-dependent methyltransferase</fullName>
    </submittedName>
</protein>
<dbReference type="EMBL" id="RXFQ01000037">
    <property type="protein sequence ID" value="RSZ28721.1"/>
    <property type="molecule type" value="Genomic_DNA"/>
</dbReference>
<dbReference type="Gene3D" id="3.40.50.150">
    <property type="entry name" value="Vaccinia Virus protein VP39"/>
    <property type="match status" value="1"/>
</dbReference>
<evidence type="ECO:0000313" key="3">
    <source>
        <dbReference type="Proteomes" id="UP000271137"/>
    </source>
</evidence>
<sequence>MAESDKVFAGSIPKFYDTLMVPLIFEVYAADMAERVAASSPGAVLETAAGSGVVTRALAPRLDAGARYVVTDLNQPMLDYAASRQGPDSRIEWRQADALHLPFDAASFDVVCCQFGAMFFPDRIAGYAEARRVLRPGGRFVFNVWDRIEENAFADEVTHAVAAVFPHDPPRFLARTPHGYHDVALIREDLSRAGFTGIAIQTREEVSRSPSAREVATAYCQGTPLRSEIEARDASLLQLATDRAAQAIASRHGEGPVAGKIQAHVIVAAG</sequence>
<comment type="caution">
    <text evidence="2">The sequence shown here is derived from an EMBL/GenBank/DDBJ whole genome shotgun (WGS) entry which is preliminary data.</text>
</comment>
<dbReference type="PANTHER" id="PTHR43591:SF24">
    <property type="entry name" value="2-METHOXY-6-POLYPRENYL-1,4-BENZOQUINOL METHYLASE, MITOCHONDRIAL"/>
    <property type="match status" value="1"/>
</dbReference>
<organism evidence="2 3">
    <name type="scientific">Variovorax beijingensis</name>
    <dbReference type="NCBI Taxonomy" id="2496117"/>
    <lineage>
        <taxon>Bacteria</taxon>
        <taxon>Pseudomonadati</taxon>
        <taxon>Pseudomonadota</taxon>
        <taxon>Betaproteobacteria</taxon>
        <taxon>Burkholderiales</taxon>
        <taxon>Comamonadaceae</taxon>
        <taxon>Variovorax</taxon>
    </lineage>
</organism>
<dbReference type="PANTHER" id="PTHR43591">
    <property type="entry name" value="METHYLTRANSFERASE"/>
    <property type="match status" value="1"/>
</dbReference>
<keyword evidence="3" id="KW-1185">Reference proteome</keyword>
<evidence type="ECO:0000313" key="2">
    <source>
        <dbReference type="EMBL" id="RSZ28721.1"/>
    </source>
</evidence>
<feature type="domain" description="Methyltransferase type 11" evidence="1">
    <location>
        <begin position="45"/>
        <end position="142"/>
    </location>
</feature>